<gene>
    <name evidence="5" type="ORF">EL26_19545</name>
</gene>
<dbReference type="SUPFAM" id="SSF53323">
    <property type="entry name" value="Pyruvate-ferredoxin oxidoreductase, PFOR, domain III"/>
    <property type="match status" value="1"/>
</dbReference>
<feature type="domain" description="Pyruvate:ferredoxin oxidoreductase core" evidence="4">
    <location>
        <begin position="475"/>
        <end position="538"/>
    </location>
</feature>
<dbReference type="Pfam" id="PF01855">
    <property type="entry name" value="POR_N"/>
    <property type="match status" value="1"/>
</dbReference>
<dbReference type="OrthoDB" id="9794954at2"/>
<dbReference type="Pfam" id="PF01558">
    <property type="entry name" value="POR"/>
    <property type="match status" value="1"/>
</dbReference>
<dbReference type="GO" id="GO:0006979">
    <property type="term" value="P:response to oxidative stress"/>
    <property type="evidence" value="ECO:0007669"/>
    <property type="project" value="TreeGrafter"/>
</dbReference>
<dbReference type="NCBIfam" id="TIGR03710">
    <property type="entry name" value="OAFO_sf"/>
    <property type="match status" value="1"/>
</dbReference>
<dbReference type="InterPro" id="IPR022367">
    <property type="entry name" value="2-oxoacid/accept_OxRdtase_asu"/>
</dbReference>
<evidence type="ECO:0000256" key="1">
    <source>
        <dbReference type="ARBA" id="ARBA00023002"/>
    </source>
</evidence>
<feature type="domain" description="Pyruvate flavodoxin/ferredoxin oxidoreductase pyrimidine binding" evidence="3">
    <location>
        <begin position="209"/>
        <end position="450"/>
    </location>
</feature>
<keyword evidence="6" id="KW-1185">Reference proteome</keyword>
<dbReference type="SUPFAM" id="SSF52518">
    <property type="entry name" value="Thiamin diphosphate-binding fold (THDP-binding)"/>
    <property type="match status" value="1"/>
</dbReference>
<dbReference type="PANTHER" id="PTHR32154">
    <property type="entry name" value="PYRUVATE-FLAVODOXIN OXIDOREDUCTASE-RELATED"/>
    <property type="match status" value="1"/>
</dbReference>
<dbReference type="Gene3D" id="3.40.50.920">
    <property type="match status" value="1"/>
</dbReference>
<reference evidence="5 6" key="1">
    <citation type="journal article" date="2013" name="Int. J. Syst. Evol. Microbiol.">
        <title>Tumebacillus flagellatus sp. nov., an alpha-amylase/pullulanase-producing bacterium isolated from cassava wastewater.</title>
        <authorList>
            <person name="Wang Q."/>
            <person name="Xie N."/>
            <person name="Qin Y."/>
            <person name="Shen N."/>
            <person name="Zhu J."/>
            <person name="Mi H."/>
            <person name="Huang R."/>
        </authorList>
    </citation>
    <scope>NUCLEOTIDE SEQUENCE [LARGE SCALE GENOMIC DNA]</scope>
    <source>
        <strain evidence="5 6">GST4</strain>
    </source>
</reference>
<dbReference type="PANTHER" id="PTHR32154:SF20">
    <property type="entry name" value="2-OXOGLUTARATE OXIDOREDUCTASE SUBUNIT KORA"/>
    <property type="match status" value="1"/>
</dbReference>
<organism evidence="5 6">
    <name type="scientific">Tumebacillus flagellatus</name>
    <dbReference type="NCBI Taxonomy" id="1157490"/>
    <lineage>
        <taxon>Bacteria</taxon>
        <taxon>Bacillati</taxon>
        <taxon>Bacillota</taxon>
        <taxon>Bacilli</taxon>
        <taxon>Bacillales</taxon>
        <taxon>Alicyclobacillaceae</taxon>
        <taxon>Tumebacillus</taxon>
    </lineage>
</organism>
<dbReference type="FunFam" id="3.40.920.10:FF:000003">
    <property type="entry name" value="Pyruvate ferredoxin oxidoreductase, alpha subunit"/>
    <property type="match status" value="1"/>
</dbReference>
<evidence type="ECO:0000313" key="5">
    <source>
        <dbReference type="EMBL" id="KEO81667.1"/>
    </source>
</evidence>
<sequence length="576" mass="63062">MLEQLSWKVGGQQGEGIDSTGNILATSLNRHGYFIYGYRHFSSRIKGGHTNYKIRISTKSRLANADYLDILIAFDQETIDFNSHELRENGVLIADAKFNPVAPEGKQIRFFAVPLTKIAEENGSAIMKNMVAVGATAAVLGLSPETFLSYLNDKFLRKGEQVVQNNMNALKAGFQYVIDQGIELSDLKLAPGDGVERLYLTGNDACGFGALAAGVRLMPAYPITPASEIMEYLIKKLPKVGGHVLQTEDEIAAVTMSIGASFGGSRVCTSTSGPGLALMMEGIGLAGITETPIVIFDTQRGGPSTGMPTKHEQSDMYAALWGTHGEIQKIVVAPSNAEECFYMTVDAFNWAEQYQVPTIILTDLALSMSDQTVEKFDFSRVSIDRGNLATQEQLEAVAAGQLFKRYEFTDSKISPRVFPGQKGGIHHVTGVEHTEVGRPTEDKNIRNKMMDKRLGKFDGIELPNSFSFNGDEDFDTLLIGVGSTAGLIDEAMERLQAEGQKVGHLHIKVLNPFPTESVQKFVSKAKKVVVIENNATGQLKNIMRFNGVQGEFISQVKYDGNPYIPSEIFTFVKELN</sequence>
<accession>A0A074M6Q6</accession>
<keyword evidence="1" id="KW-0560">Oxidoreductase</keyword>
<dbReference type="eggNOG" id="COG1014">
    <property type="taxonomic scope" value="Bacteria"/>
</dbReference>
<name>A0A074M6Q6_9BACL</name>
<dbReference type="RefSeq" id="WP_038092499.1">
    <property type="nucleotide sequence ID" value="NZ_JMIR01000033.1"/>
</dbReference>
<dbReference type="Pfam" id="PF17147">
    <property type="entry name" value="PFOR_II"/>
    <property type="match status" value="1"/>
</dbReference>
<dbReference type="eggNOG" id="COG0674">
    <property type="taxonomic scope" value="Bacteria"/>
</dbReference>
<dbReference type="Gene3D" id="3.40.50.970">
    <property type="match status" value="1"/>
</dbReference>
<protein>
    <submittedName>
        <fullName evidence="5">2-oxoglutarate ferredoxin oxidoreductase subunit alpha</fullName>
    </submittedName>
</protein>
<evidence type="ECO:0000313" key="6">
    <source>
        <dbReference type="Proteomes" id="UP000027931"/>
    </source>
</evidence>
<evidence type="ECO:0000259" key="2">
    <source>
        <dbReference type="Pfam" id="PF01558"/>
    </source>
</evidence>
<dbReference type="AlphaFoldDB" id="A0A074M6Q6"/>
<evidence type="ECO:0000259" key="4">
    <source>
        <dbReference type="Pfam" id="PF17147"/>
    </source>
</evidence>
<evidence type="ECO:0000259" key="3">
    <source>
        <dbReference type="Pfam" id="PF01855"/>
    </source>
</evidence>
<feature type="domain" description="Pyruvate/ketoisovalerate oxidoreductase catalytic" evidence="2">
    <location>
        <begin position="14"/>
        <end position="175"/>
    </location>
</feature>
<dbReference type="Proteomes" id="UP000027931">
    <property type="component" value="Unassembled WGS sequence"/>
</dbReference>
<dbReference type="SUPFAM" id="SSF52922">
    <property type="entry name" value="TK C-terminal domain-like"/>
    <property type="match status" value="1"/>
</dbReference>
<dbReference type="STRING" id="1157490.EL26_19545"/>
<proteinExistence type="predicted"/>
<dbReference type="CDD" id="cd07034">
    <property type="entry name" value="TPP_PYR_PFOR_IOR-alpha_like"/>
    <property type="match status" value="1"/>
</dbReference>
<dbReference type="InterPro" id="IPR050722">
    <property type="entry name" value="Pyruvate:ferred/Flavod_OxRd"/>
</dbReference>
<dbReference type="InterPro" id="IPR029061">
    <property type="entry name" value="THDP-binding"/>
</dbReference>
<dbReference type="InterPro" id="IPR002869">
    <property type="entry name" value="Pyrv_flavodox_OxRed_cen"/>
</dbReference>
<dbReference type="FunFam" id="3.40.50.970:FF:000022">
    <property type="entry name" value="2-oxoglutarate ferredoxin oxidoreductase alpha subunit"/>
    <property type="match status" value="1"/>
</dbReference>
<dbReference type="Gene3D" id="3.40.920.10">
    <property type="entry name" value="Pyruvate-ferredoxin oxidoreductase, PFOR, domain III"/>
    <property type="match status" value="1"/>
</dbReference>
<comment type="caution">
    <text evidence="5">The sequence shown here is derived from an EMBL/GenBank/DDBJ whole genome shotgun (WGS) entry which is preliminary data.</text>
</comment>
<dbReference type="InterPro" id="IPR019752">
    <property type="entry name" value="Pyrv/ketoisovalerate_OxRed_cat"/>
</dbReference>
<dbReference type="InterPro" id="IPR002880">
    <property type="entry name" value="Pyrv_Fd/Flavodoxin_OxRdtase_N"/>
</dbReference>
<dbReference type="EMBL" id="JMIR01000033">
    <property type="protein sequence ID" value="KEO81667.1"/>
    <property type="molecule type" value="Genomic_DNA"/>
</dbReference>
<dbReference type="InterPro" id="IPR033412">
    <property type="entry name" value="PFOR_II"/>
</dbReference>
<dbReference type="InterPro" id="IPR009014">
    <property type="entry name" value="Transketo_C/PFOR_II"/>
</dbReference>
<dbReference type="GO" id="GO:0016903">
    <property type="term" value="F:oxidoreductase activity, acting on the aldehyde or oxo group of donors"/>
    <property type="evidence" value="ECO:0007669"/>
    <property type="project" value="InterPro"/>
</dbReference>